<dbReference type="PROSITE" id="PS50010">
    <property type="entry name" value="DH_2"/>
    <property type="match status" value="1"/>
</dbReference>
<feature type="region of interest" description="Disordered" evidence="1">
    <location>
        <begin position="469"/>
        <end position="505"/>
    </location>
</feature>
<feature type="region of interest" description="Disordered" evidence="1">
    <location>
        <begin position="536"/>
        <end position="574"/>
    </location>
</feature>
<sequence>MSRQASDNSQLDDYADARDFYTSYRPTTRSPRLEPTSFSSPPQTTVLSPPTSSYTHGTAASQARSLSRSPTRQGPRPATTKLPAHISASRSRPNLPSTSRVPQRRDFKDLVTRFNQDEAPIIPLTTQERYRRATQQQKPAKLMKPRSPTKASHSKLQTRRDPPHSRVPVSRLDTAKALNASASHDAFMSSRSPKSPKRKLQKPLFGEVVYDPDGPQELGYGIHSKHHARRGSESSLIKGTAHLFHVRSQSDAESPLHDLSRSSGDESATKHSRSRSDQTAAFRHDSHHWTSDGFTGLSHFSISPYSNLPFLTVPPSTYERTDNATSTLTRAQSQPRLHSNLSQDSPNRTRTPVSKYSRVPRSGGPSSPGRRGEPRRPDSPSKTLRANIIAPVTPKSPPLRSSRPRQPVSAASTAASRAKAAERLAKPPKSSEDEALARPRQRKKDPVLGRVDFAERRARIERAISQNLDDKPEFDRGSSRASSLLSRRRSSLGSQNGDFLTSDDHAARAPLTLDPVGENPRSPLLLDTQNVSLDASQEPITGGTEFEEDDSPDLAARIGPLADTSPRERSFSESIQNTPIEFSPHRNMTEPRSLFTEVLKYREGTSPATPETAGGTDESPLDEEHDNEIRVRIDGTPVHIGKSPLAATETLESFGMELEGQRSGGEASRELQVDDQVEGLPPRTPSDAPENYLPSDSDITPRQLDDTSREVSYDSNRVEQTRDSGETFMQRIIRDFERTGHIDPTLLAELERRGIDTNGPGSLAGGSDAQTIQILLDRFTYHPPIPEPAAQEPELLSSAKYGAGDTESPTSADHHGYFDNESGMHMNLDKSSATSRESTPDHSDPGEQLSSARFGEETDHATPGAESLDDGPTPPPKDARWSVGSTSRPSSVTASSSTQHLSPTAARFDRTSQNSMSLPEIEVGDSLNEALDLHDPMTPPRAGIKPSPSPPAPGYAPPPPPPGPSHIGESFIIEPQTPADPPTPESPTMGAHVHTNASSLRPSDESQRAGSSSVPPSQSISSTSQVSINAESTDRSSPVMVEEAKEPSPLQRRLAKRRNIIKELVDTEYSYHQDMKIIEDIYKATVGELISAEDKKTLFGNADQIEALSLDFYDAIRRAVAPFYVPLKSTRWQAKRGSFGTSSSADHQNNDQPTEEQDRLTAVGHIFEQFLPRMEKVYGNYLKNHDAANKRLAILQNDATVMCWLKECHNNASDITSAWDLDSLLVKPVQRILKYPLLLQQLLAVTPPDHPDHAALDQAVIESTNISQRINEAKRRADLVESIVHRKRKDSDMRSGLAKAFGLRTEKVKERIGIKNDFQDPIYEELSMKFGGHYVRLQVVMRDVQSSLTEVDRAVEKFNAFAMALEAFIDVGSCQYPEIESKWRKFILAIRELSNVALVEHKAQVKKRVIDPMVVALRLHEGPQNVMAKRKKRVVDYVRCQQMEKSGQKPDKKTLDASELYKALNEQLKIDLPKLYALTAQLIQRCLACHHQIQLAWLWTWEMKLRPVLDGFPESWSQILPEFHAEHDLVSAQVYSLGLCNGLLLHEASQFVSPQMSFSTIDDPYRPSRAAGASSRTQSIGSEYSPSLHQTDASRPPLSNGLGFYDANVSINGQQYGRARSSSNLSQRDPSARGRAASVPRPDGQPGPRLPSQTPKSSFSNSRPPTSSRPSEGYAGWNYKHVSLDAGGTSSQRPSRPDSGTSYFSAQQDPTDRHHRFSGLFSSAMPMGSDSPNPSSGAVSALAGIGMGIGGVAYPSSALSQGPNIGTAYTSSSLQQPSQGQGVLQQAPSHQSLAPSMSLASSTSHSTLSTQHVMLTPGSSQTQVQQQQQQQQQQQASSQPPPSPRFAHEDTPVLFVAASLFEFNIDRARREAGYPYLTYVQGEVFDVVAQKGELWLAKNQDDGERMLGWIWEQHFVVLGREG</sequence>
<dbReference type="GO" id="GO:0031991">
    <property type="term" value="P:regulation of actomyosin contractile ring contraction"/>
    <property type="evidence" value="ECO:0007669"/>
    <property type="project" value="TreeGrafter"/>
</dbReference>
<feature type="compositionally biased region" description="Polar residues" evidence="1">
    <location>
        <begin position="1617"/>
        <end position="1629"/>
    </location>
</feature>
<feature type="compositionally biased region" description="Polar residues" evidence="1">
    <location>
        <begin position="1139"/>
        <end position="1152"/>
    </location>
</feature>
<dbReference type="CDD" id="cd00160">
    <property type="entry name" value="RhoGEF"/>
    <property type="match status" value="1"/>
</dbReference>
<feature type="region of interest" description="Disordered" evidence="1">
    <location>
        <begin position="118"/>
        <end position="202"/>
    </location>
</feature>
<dbReference type="Gene3D" id="1.20.1270.60">
    <property type="entry name" value="Arfaptin homology (AH) domain/BAR domain"/>
    <property type="match status" value="1"/>
</dbReference>
<feature type="compositionally biased region" description="Low complexity" evidence="1">
    <location>
        <begin position="1011"/>
        <end position="1028"/>
    </location>
</feature>
<dbReference type="SUPFAM" id="SSF48065">
    <property type="entry name" value="DBL homology domain (DH-domain)"/>
    <property type="match status" value="1"/>
</dbReference>
<feature type="region of interest" description="Disordered" evidence="1">
    <location>
        <begin position="316"/>
        <end position="450"/>
    </location>
</feature>
<evidence type="ECO:0000256" key="1">
    <source>
        <dbReference type="SAM" id="MobiDB-lite"/>
    </source>
</evidence>
<dbReference type="OrthoDB" id="10256089at2759"/>
<dbReference type="InterPro" id="IPR001331">
    <property type="entry name" value="GDS_CDC24_CS"/>
</dbReference>
<feature type="compositionally biased region" description="Basic and acidic residues" evidence="1">
    <location>
        <begin position="703"/>
        <end position="722"/>
    </location>
</feature>
<feature type="region of interest" description="Disordered" evidence="1">
    <location>
        <begin position="603"/>
        <end position="623"/>
    </location>
</feature>
<feature type="region of interest" description="Disordered" evidence="1">
    <location>
        <begin position="1138"/>
        <end position="1157"/>
    </location>
</feature>
<reference evidence="3 4" key="1">
    <citation type="submission" date="2017-06" db="EMBL/GenBank/DDBJ databases">
        <title>Draft genome sequence of a variant of Elsinoe murrayae.</title>
        <authorList>
            <person name="Cheng Q."/>
        </authorList>
    </citation>
    <scope>NUCLEOTIDE SEQUENCE [LARGE SCALE GENOMIC DNA]</scope>
    <source>
        <strain evidence="3 4">CQ-2017a</strain>
    </source>
</reference>
<dbReference type="PANTHER" id="PTHR22834:SF20">
    <property type="entry name" value="SH3 DOMAIN-CONTAINING PROTEIN"/>
    <property type="match status" value="1"/>
</dbReference>
<feature type="compositionally biased region" description="Polar residues" evidence="1">
    <location>
        <begin position="88"/>
        <end position="101"/>
    </location>
</feature>
<feature type="compositionally biased region" description="Low complexity" evidence="1">
    <location>
        <begin position="1771"/>
        <end position="1810"/>
    </location>
</feature>
<feature type="compositionally biased region" description="Basic and acidic residues" evidence="1">
    <location>
        <begin position="469"/>
        <end position="478"/>
    </location>
</feature>
<dbReference type="GO" id="GO:0005085">
    <property type="term" value="F:guanyl-nucleotide exchange factor activity"/>
    <property type="evidence" value="ECO:0007669"/>
    <property type="project" value="InterPro"/>
</dbReference>
<feature type="domain" description="DH" evidence="2">
    <location>
        <begin position="1056"/>
        <end position="1273"/>
    </location>
</feature>
<dbReference type="PANTHER" id="PTHR22834">
    <property type="entry name" value="NUCLEAR FUSION PROTEIN FUS2"/>
    <property type="match status" value="1"/>
</dbReference>
<dbReference type="Gene3D" id="1.20.900.10">
    <property type="entry name" value="Dbl homology (DH) domain"/>
    <property type="match status" value="1"/>
</dbReference>
<evidence type="ECO:0000313" key="3">
    <source>
        <dbReference type="EMBL" id="PNS17685.1"/>
    </source>
</evidence>
<dbReference type="FunFam" id="1.20.900.10:FF:000053">
    <property type="entry name" value="Rho guanyl nucleotide exchange factor, putative"/>
    <property type="match status" value="1"/>
</dbReference>
<accession>A0A2K1QRJ7</accession>
<feature type="compositionally biased region" description="Polar residues" evidence="1">
    <location>
        <begin position="1574"/>
        <end position="1593"/>
    </location>
</feature>
<dbReference type="Proteomes" id="UP000243797">
    <property type="component" value="Unassembled WGS sequence"/>
</dbReference>
<feature type="compositionally biased region" description="Pro residues" evidence="1">
    <location>
        <begin position="947"/>
        <end position="964"/>
    </location>
</feature>
<dbReference type="GO" id="GO:0035556">
    <property type="term" value="P:intracellular signal transduction"/>
    <property type="evidence" value="ECO:0007669"/>
    <property type="project" value="InterPro"/>
</dbReference>
<dbReference type="InterPro" id="IPR035899">
    <property type="entry name" value="DBL_dom_sf"/>
</dbReference>
<feature type="region of interest" description="Disordered" evidence="1">
    <location>
        <begin position="1"/>
        <end position="106"/>
    </location>
</feature>
<feature type="compositionally biased region" description="Low complexity" evidence="1">
    <location>
        <begin position="398"/>
        <end position="418"/>
    </location>
</feature>
<feature type="region of interest" description="Disordered" evidence="1">
    <location>
        <begin position="248"/>
        <end position="288"/>
    </location>
</feature>
<organism evidence="3 4">
    <name type="scientific">Sphaceloma murrayae</name>
    <dbReference type="NCBI Taxonomy" id="2082308"/>
    <lineage>
        <taxon>Eukaryota</taxon>
        <taxon>Fungi</taxon>
        <taxon>Dikarya</taxon>
        <taxon>Ascomycota</taxon>
        <taxon>Pezizomycotina</taxon>
        <taxon>Dothideomycetes</taxon>
        <taxon>Dothideomycetidae</taxon>
        <taxon>Myriangiales</taxon>
        <taxon>Elsinoaceae</taxon>
        <taxon>Sphaceloma</taxon>
    </lineage>
</organism>
<feature type="compositionally biased region" description="Basic and acidic residues" evidence="1">
    <location>
        <begin position="248"/>
        <end position="269"/>
    </location>
</feature>
<dbReference type="SMART" id="SM00325">
    <property type="entry name" value="RhoGEF"/>
    <property type="match status" value="1"/>
</dbReference>
<gene>
    <name evidence="3" type="ORF">CAC42_3080</name>
</gene>
<dbReference type="InterPro" id="IPR051492">
    <property type="entry name" value="Dynamin-Rho_GEF"/>
</dbReference>
<feature type="region of interest" description="Disordered" evidence="1">
    <location>
        <begin position="1562"/>
        <end position="1601"/>
    </location>
</feature>
<evidence type="ECO:0000313" key="4">
    <source>
        <dbReference type="Proteomes" id="UP000243797"/>
    </source>
</evidence>
<feature type="region of interest" description="Disordered" evidence="1">
    <location>
        <begin position="1617"/>
        <end position="1737"/>
    </location>
</feature>
<keyword evidence="4" id="KW-1185">Reference proteome</keyword>
<feature type="compositionally biased region" description="Basic and acidic residues" evidence="1">
    <location>
        <begin position="419"/>
        <end position="437"/>
    </location>
</feature>
<feature type="compositionally biased region" description="Polar residues" evidence="1">
    <location>
        <begin position="323"/>
        <end position="354"/>
    </location>
</feature>
<feature type="compositionally biased region" description="Low complexity" evidence="1">
    <location>
        <begin position="357"/>
        <end position="369"/>
    </location>
</feature>
<dbReference type="CDD" id="cd07589">
    <property type="entry name" value="BAR_DNMBP"/>
    <property type="match status" value="1"/>
</dbReference>
<feature type="compositionally biased region" description="Polar residues" evidence="1">
    <location>
        <begin position="1"/>
        <end position="11"/>
    </location>
</feature>
<dbReference type="STRING" id="2082308.A0A2K1QRJ7"/>
<feature type="compositionally biased region" description="Polar residues" evidence="1">
    <location>
        <begin position="24"/>
        <end position="72"/>
    </location>
</feature>
<comment type="caution">
    <text evidence="3">The sequence shown here is derived from an EMBL/GenBank/DDBJ whole genome shotgun (WGS) entry which is preliminary data.</text>
</comment>
<dbReference type="SUPFAM" id="SSF103657">
    <property type="entry name" value="BAR/IMD domain-like"/>
    <property type="match status" value="1"/>
</dbReference>
<feature type="region of interest" description="Disordered" evidence="1">
    <location>
        <begin position="800"/>
        <end position="1050"/>
    </location>
</feature>
<feature type="compositionally biased region" description="Polar residues" evidence="1">
    <location>
        <begin position="1688"/>
        <end position="1709"/>
    </location>
</feature>
<dbReference type="InterPro" id="IPR000219">
    <property type="entry name" value="DH_dom"/>
</dbReference>
<dbReference type="InParanoid" id="A0A2K1QRJ7"/>
<proteinExistence type="predicted"/>
<dbReference type="GO" id="GO:0032955">
    <property type="term" value="P:regulation of division septum assembly"/>
    <property type="evidence" value="ECO:0007669"/>
    <property type="project" value="TreeGrafter"/>
</dbReference>
<feature type="compositionally biased region" description="Basic and acidic residues" evidence="1">
    <location>
        <begin position="370"/>
        <end position="379"/>
    </location>
</feature>
<dbReference type="GO" id="GO:0005737">
    <property type="term" value="C:cytoplasm"/>
    <property type="evidence" value="ECO:0007669"/>
    <property type="project" value="TreeGrafter"/>
</dbReference>
<protein>
    <submittedName>
        <fullName evidence="3">Dynamin-binding protein</fullName>
    </submittedName>
</protein>
<feature type="compositionally biased region" description="Low complexity" evidence="1">
    <location>
        <begin position="885"/>
        <end position="902"/>
    </location>
</feature>
<dbReference type="InterPro" id="IPR027267">
    <property type="entry name" value="AH/BAR_dom_sf"/>
</dbReference>
<dbReference type="Pfam" id="PF00621">
    <property type="entry name" value="RhoGEF"/>
    <property type="match status" value="1"/>
</dbReference>
<feature type="region of interest" description="Disordered" evidence="1">
    <location>
        <begin position="658"/>
        <end position="722"/>
    </location>
</feature>
<dbReference type="EMBL" id="NKHZ01000049">
    <property type="protein sequence ID" value="PNS17685.1"/>
    <property type="molecule type" value="Genomic_DNA"/>
</dbReference>
<feature type="compositionally biased region" description="Low complexity" evidence="1">
    <location>
        <begin position="1657"/>
        <end position="1671"/>
    </location>
</feature>
<feature type="compositionally biased region" description="Low complexity" evidence="1">
    <location>
        <begin position="1817"/>
        <end position="1838"/>
    </location>
</feature>
<dbReference type="PROSITE" id="PS00741">
    <property type="entry name" value="DH_1"/>
    <property type="match status" value="1"/>
</dbReference>
<name>A0A2K1QRJ7_9PEZI</name>
<evidence type="ECO:0000259" key="2">
    <source>
        <dbReference type="PROSITE" id="PS50010"/>
    </source>
</evidence>
<feature type="region of interest" description="Disordered" evidence="1">
    <location>
        <begin position="1769"/>
        <end position="1848"/>
    </location>
</feature>